<evidence type="ECO:0000313" key="2">
    <source>
        <dbReference type="Proteomes" id="UP000218172"/>
    </source>
</evidence>
<name>A0A2A4MSQ7_9GAMM</name>
<dbReference type="Proteomes" id="UP000218172">
    <property type="component" value="Unassembled WGS sequence"/>
</dbReference>
<proteinExistence type="predicted"/>
<comment type="caution">
    <text evidence="1">The sequence shown here is derived from an EMBL/GenBank/DDBJ whole genome shotgun (WGS) entry which is preliminary data.</text>
</comment>
<reference evidence="2" key="1">
    <citation type="submission" date="2017-08" db="EMBL/GenBank/DDBJ databases">
        <title>A dynamic microbial community with high functional redundancy inhabits the cold, oxic subseafloor aquifer.</title>
        <authorList>
            <person name="Tully B.J."/>
            <person name="Wheat C.G."/>
            <person name="Glazer B.T."/>
            <person name="Huber J.A."/>
        </authorList>
    </citation>
    <scope>NUCLEOTIDE SEQUENCE [LARGE SCALE GENOMIC DNA]</scope>
</reference>
<gene>
    <name evidence="1" type="ORF">COC19_02275</name>
</gene>
<accession>A0A2A4MSQ7</accession>
<protein>
    <submittedName>
        <fullName evidence="1">Uncharacterized protein</fullName>
    </submittedName>
</protein>
<dbReference type="AlphaFoldDB" id="A0A2A4MSQ7"/>
<organism evidence="1 2">
    <name type="scientific">SAR86 cluster bacterium</name>
    <dbReference type="NCBI Taxonomy" id="2030880"/>
    <lineage>
        <taxon>Bacteria</taxon>
        <taxon>Pseudomonadati</taxon>
        <taxon>Pseudomonadota</taxon>
        <taxon>Gammaproteobacteria</taxon>
        <taxon>SAR86 cluster</taxon>
    </lineage>
</organism>
<sequence length="85" mass="10008">MLRNVRRQRSHVVPSFHNVDFTKDKLTQEITEMQKKMDMVGNSPSQNNLATVKSYKEMISSRHALINNLSRQKDERVSFGVDRRF</sequence>
<dbReference type="EMBL" id="NVQR01000032">
    <property type="protein sequence ID" value="PCH62888.1"/>
    <property type="molecule type" value="Genomic_DNA"/>
</dbReference>
<evidence type="ECO:0000313" key="1">
    <source>
        <dbReference type="EMBL" id="PCH62888.1"/>
    </source>
</evidence>